<comment type="caution">
    <text evidence="2">The sequence shown here is derived from an EMBL/GenBank/DDBJ whole genome shotgun (WGS) entry which is preliminary data.</text>
</comment>
<protein>
    <submittedName>
        <fullName evidence="2">Uncharacterized protein</fullName>
    </submittedName>
</protein>
<dbReference type="Proteomes" id="UP000022611">
    <property type="component" value="Unassembled WGS sequence"/>
</dbReference>
<gene>
    <name evidence="2" type="ORF">HK44_020730</name>
</gene>
<organism evidence="2 3">
    <name type="scientific">Pseudomonas fluorescens HK44</name>
    <dbReference type="NCBI Taxonomy" id="1042209"/>
    <lineage>
        <taxon>Bacteria</taxon>
        <taxon>Pseudomonadati</taxon>
        <taxon>Pseudomonadota</taxon>
        <taxon>Gammaproteobacteria</taxon>
        <taxon>Pseudomonadales</taxon>
        <taxon>Pseudomonadaceae</taxon>
        <taxon>Pseudomonas</taxon>
    </lineage>
</organism>
<dbReference type="PATRIC" id="fig|1042209.11.peg.671"/>
<keyword evidence="1" id="KW-0812">Transmembrane</keyword>
<dbReference type="RefSeq" id="WP_019689962.1">
    <property type="nucleotide sequence ID" value="NZ_AFOY02000004.1"/>
</dbReference>
<dbReference type="eggNOG" id="ENOG502ZJ8N">
    <property type="taxonomic scope" value="Bacteria"/>
</dbReference>
<proteinExistence type="predicted"/>
<dbReference type="EMBL" id="AFOY02000004">
    <property type="protein sequence ID" value="EXF95812.1"/>
    <property type="molecule type" value="Genomic_DNA"/>
</dbReference>
<keyword evidence="1" id="KW-1133">Transmembrane helix</keyword>
<dbReference type="HOGENOM" id="CLU_109340_0_0_6"/>
<reference evidence="2 3" key="1">
    <citation type="journal article" date="2011" name="J. Bacteriol.">
        <title>Draft genome sequence of the polycyclic aromatic hydrocarbon-degrading, genetically engineered bioluminescent bioreporter Pseudomonas fluorescens HK44.</title>
        <authorList>
            <person name="Chauhan A."/>
            <person name="Layton A.C."/>
            <person name="Williams D.E."/>
            <person name="Smartt A.E."/>
            <person name="Ripp S."/>
            <person name="Karpinets T.V."/>
            <person name="Brown S.D."/>
            <person name="Sayler G.S."/>
        </authorList>
    </citation>
    <scope>NUCLEOTIDE SEQUENCE [LARGE SCALE GENOMIC DNA]</scope>
    <source>
        <strain evidence="2 3">HK44</strain>
    </source>
</reference>
<accession>A0A010TF83</accession>
<sequence length="218" mass="23764">MSVGDQDDMFGRLKNLLPVGWFGDNNPVRDALLWGYAQALSWGFTLYLYAKNQTRIKTASDGWLDLIGLDFFGNNLIRYSNQLDPSYRNRILINIFRERATRHGMDRVLFDLTGRHPLIIEPACPTDAGCLGLTLGLGVAGPLGSTSCPYQAFVTAYRPAGSGAANWPGVATNWFGLSQTSGLVPAAQIAPAVSDADIVAAIEATKLYGTTVWYRITN</sequence>
<name>A0A010TF83_PSEFL</name>
<dbReference type="AlphaFoldDB" id="A0A010TF83"/>
<keyword evidence="1" id="KW-0472">Membrane</keyword>
<evidence type="ECO:0000313" key="3">
    <source>
        <dbReference type="Proteomes" id="UP000022611"/>
    </source>
</evidence>
<evidence type="ECO:0000256" key="1">
    <source>
        <dbReference type="SAM" id="Phobius"/>
    </source>
</evidence>
<feature type="transmembrane region" description="Helical" evidence="1">
    <location>
        <begin position="31"/>
        <end position="50"/>
    </location>
</feature>
<evidence type="ECO:0000313" key="2">
    <source>
        <dbReference type="EMBL" id="EXF95812.1"/>
    </source>
</evidence>
<dbReference type="OrthoDB" id="273496at2"/>